<organism evidence="2 3">
    <name type="scientific">Actimicrobium antarcticum</name>
    <dbReference type="NCBI Taxonomy" id="1051899"/>
    <lineage>
        <taxon>Bacteria</taxon>
        <taxon>Pseudomonadati</taxon>
        <taxon>Pseudomonadota</taxon>
        <taxon>Betaproteobacteria</taxon>
        <taxon>Burkholderiales</taxon>
        <taxon>Oxalobacteraceae</taxon>
        <taxon>Actimicrobium</taxon>
    </lineage>
</organism>
<dbReference type="Proteomes" id="UP001501353">
    <property type="component" value="Unassembled WGS sequence"/>
</dbReference>
<evidence type="ECO:0000313" key="3">
    <source>
        <dbReference type="Proteomes" id="UP001501353"/>
    </source>
</evidence>
<evidence type="ECO:0000256" key="1">
    <source>
        <dbReference type="SAM" id="Phobius"/>
    </source>
</evidence>
<accession>A0ABP7TTE9</accession>
<dbReference type="RefSeq" id="WP_344764741.1">
    <property type="nucleotide sequence ID" value="NZ_BAAAZE010000013.1"/>
</dbReference>
<feature type="transmembrane region" description="Helical" evidence="1">
    <location>
        <begin position="30"/>
        <end position="51"/>
    </location>
</feature>
<keyword evidence="1" id="KW-1133">Transmembrane helix</keyword>
<keyword evidence="3" id="KW-1185">Reference proteome</keyword>
<keyword evidence="1" id="KW-0812">Transmembrane</keyword>
<feature type="transmembrane region" description="Helical" evidence="1">
    <location>
        <begin position="135"/>
        <end position="154"/>
    </location>
</feature>
<dbReference type="EMBL" id="BAAAZE010000013">
    <property type="protein sequence ID" value="GAA4030924.1"/>
    <property type="molecule type" value="Genomic_DNA"/>
</dbReference>
<dbReference type="InterPro" id="IPR036197">
    <property type="entry name" value="NarG-like_sf"/>
</dbReference>
<dbReference type="SUPFAM" id="SSF103501">
    <property type="entry name" value="Respiratory nitrate reductase 1 gamma chain"/>
    <property type="match status" value="1"/>
</dbReference>
<keyword evidence="1" id="KW-0472">Membrane</keyword>
<gene>
    <name evidence="2" type="ORF">GCM10022212_31760</name>
</gene>
<evidence type="ECO:0008006" key="4">
    <source>
        <dbReference type="Google" id="ProtNLM"/>
    </source>
</evidence>
<reference evidence="3" key="1">
    <citation type="journal article" date="2019" name="Int. J. Syst. Evol. Microbiol.">
        <title>The Global Catalogue of Microorganisms (GCM) 10K type strain sequencing project: providing services to taxonomists for standard genome sequencing and annotation.</title>
        <authorList>
            <consortium name="The Broad Institute Genomics Platform"/>
            <consortium name="The Broad Institute Genome Sequencing Center for Infectious Disease"/>
            <person name="Wu L."/>
            <person name="Ma J."/>
        </authorList>
    </citation>
    <scope>NUCLEOTIDE SEQUENCE [LARGE SCALE GENOMIC DNA]</scope>
    <source>
        <strain evidence="3">JCM 16673</strain>
    </source>
</reference>
<feature type="transmembrane region" description="Helical" evidence="1">
    <location>
        <begin position="104"/>
        <end position="123"/>
    </location>
</feature>
<protein>
    <recommendedName>
        <fullName evidence="4">DUF4405 domain-containing protein</fullName>
    </recommendedName>
</protein>
<feature type="transmembrane region" description="Helical" evidence="1">
    <location>
        <begin position="71"/>
        <end position="92"/>
    </location>
</feature>
<comment type="caution">
    <text evidence="2">The sequence shown here is derived from an EMBL/GenBank/DDBJ whole genome shotgun (WGS) entry which is preliminary data.</text>
</comment>
<sequence length="168" mass="18533">MNLPKHSLHHPSRATPAAGIRLERWQRQTLYWSVIALTVSGLLWVVAHYFLRPVTEFGESVSPYEPWSMKLHGAAAMAVLFLAGSLLNGHILRALRGTRNRTSGWAMIGLLGVLVLTGYGLYYLAGEASRPAWSVLHWVLGIGFAAGLPLHIVLGRSAQSRRRDQQTG</sequence>
<evidence type="ECO:0000313" key="2">
    <source>
        <dbReference type="EMBL" id="GAA4030924.1"/>
    </source>
</evidence>
<name>A0ABP7TTE9_9BURK</name>
<proteinExistence type="predicted"/>